<evidence type="ECO:0000256" key="1">
    <source>
        <dbReference type="SAM" id="MobiDB-lite"/>
    </source>
</evidence>
<proteinExistence type="predicted"/>
<accession>H5SK07</accession>
<reference evidence="2" key="1">
    <citation type="journal article" date="2005" name="Environ. Microbiol.">
        <title>Genetic and functional properties of uncultivated thermophilic crenarchaeotes from a subsurface gold mine as revealed by analysis of genome fragments.</title>
        <authorList>
            <person name="Nunoura T."/>
            <person name="Hirayama H."/>
            <person name="Takami H."/>
            <person name="Oida H."/>
            <person name="Nishi S."/>
            <person name="Shimamura S."/>
            <person name="Suzuki Y."/>
            <person name="Inagaki F."/>
            <person name="Takai K."/>
            <person name="Nealson K.H."/>
            <person name="Horikoshi K."/>
        </authorList>
    </citation>
    <scope>NUCLEOTIDE SEQUENCE</scope>
</reference>
<gene>
    <name evidence="2" type="ORF">HGMM_F40A07C11</name>
</gene>
<feature type="compositionally biased region" description="Pro residues" evidence="1">
    <location>
        <begin position="31"/>
        <end position="42"/>
    </location>
</feature>
<sequence length="115" mass="11974">MRGIMVHAVVTSARHMASMSLAAIRIHPAGTGPPPPVPPRGPDGPGAWTPVHTPARPRAMPWVGLPLGDRVLVTLTERPAVPQSGGAERGGAVYHAIARRTVAVEGPVRPLDLVV</sequence>
<organism evidence="2">
    <name type="scientific">uncultured Alphaproteobacteria bacterium</name>
    <dbReference type="NCBI Taxonomy" id="91750"/>
    <lineage>
        <taxon>Bacteria</taxon>
        <taxon>Pseudomonadati</taxon>
        <taxon>Pseudomonadota</taxon>
        <taxon>Alphaproteobacteria</taxon>
        <taxon>environmental samples</taxon>
    </lineage>
</organism>
<evidence type="ECO:0000313" key="2">
    <source>
        <dbReference type="EMBL" id="BAL56493.1"/>
    </source>
</evidence>
<protein>
    <submittedName>
        <fullName evidence="2">Uncharacterized protein</fullName>
    </submittedName>
</protein>
<reference evidence="2" key="2">
    <citation type="journal article" date="2012" name="PLoS ONE">
        <title>A Deeply Branching Thermophilic Bacterium with an Ancient Acetyl-CoA Pathway Dominates a Subsurface Ecosystem.</title>
        <authorList>
            <person name="Takami H."/>
            <person name="Noguchi H."/>
            <person name="Takaki Y."/>
            <person name="Uchiyama I."/>
            <person name="Toyoda A."/>
            <person name="Nishi S."/>
            <person name="Chee G.-J."/>
            <person name="Arai W."/>
            <person name="Nunoura T."/>
            <person name="Itoh T."/>
            <person name="Hattori M."/>
            <person name="Takai K."/>
        </authorList>
    </citation>
    <scope>NUCLEOTIDE SEQUENCE</scope>
</reference>
<feature type="region of interest" description="Disordered" evidence="1">
    <location>
        <begin position="26"/>
        <end position="53"/>
    </location>
</feature>
<dbReference type="EMBL" id="AP011749">
    <property type="protein sequence ID" value="BAL56493.1"/>
    <property type="molecule type" value="Genomic_DNA"/>
</dbReference>
<dbReference type="AlphaFoldDB" id="H5SK07"/>
<name>H5SK07_9PROT</name>